<dbReference type="InterPro" id="IPR027806">
    <property type="entry name" value="HARBI1_dom"/>
</dbReference>
<protein>
    <submittedName>
        <fullName evidence="9">Nuclease HARBI</fullName>
    </submittedName>
</protein>
<accession>A0AAD8I1E2</accession>
<keyword evidence="5" id="KW-0479">Metal-binding</keyword>
<evidence type="ECO:0000256" key="3">
    <source>
        <dbReference type="ARBA" id="ARBA00006958"/>
    </source>
</evidence>
<evidence type="ECO:0000256" key="1">
    <source>
        <dbReference type="ARBA" id="ARBA00001968"/>
    </source>
</evidence>
<evidence type="ECO:0000259" key="8">
    <source>
        <dbReference type="Pfam" id="PF13359"/>
    </source>
</evidence>
<evidence type="ECO:0000256" key="2">
    <source>
        <dbReference type="ARBA" id="ARBA00004123"/>
    </source>
</evidence>
<evidence type="ECO:0000256" key="4">
    <source>
        <dbReference type="ARBA" id="ARBA00022722"/>
    </source>
</evidence>
<keyword evidence="4" id="KW-0540">Nuclease</keyword>
<feature type="domain" description="DDE Tnp4" evidence="8">
    <location>
        <begin position="25"/>
        <end position="184"/>
    </location>
</feature>
<evidence type="ECO:0000256" key="6">
    <source>
        <dbReference type="ARBA" id="ARBA00022801"/>
    </source>
</evidence>
<reference evidence="9" key="1">
    <citation type="submission" date="2023-02" db="EMBL/GenBank/DDBJ databases">
        <title>Genome of toxic invasive species Heracleum sosnowskyi carries increased number of genes despite the absence of recent whole-genome duplications.</title>
        <authorList>
            <person name="Schelkunov M."/>
            <person name="Shtratnikova V."/>
            <person name="Makarenko M."/>
            <person name="Klepikova A."/>
            <person name="Omelchenko D."/>
            <person name="Novikova G."/>
            <person name="Obukhova E."/>
            <person name="Bogdanov V."/>
            <person name="Penin A."/>
            <person name="Logacheva M."/>
        </authorList>
    </citation>
    <scope>NUCLEOTIDE SEQUENCE</scope>
    <source>
        <strain evidence="9">Hsosn_3</strain>
        <tissue evidence="9">Leaf</tissue>
    </source>
</reference>
<dbReference type="GO" id="GO:0016787">
    <property type="term" value="F:hydrolase activity"/>
    <property type="evidence" value="ECO:0007669"/>
    <property type="project" value="UniProtKB-KW"/>
</dbReference>
<organism evidence="9 10">
    <name type="scientific">Heracleum sosnowskyi</name>
    <dbReference type="NCBI Taxonomy" id="360622"/>
    <lineage>
        <taxon>Eukaryota</taxon>
        <taxon>Viridiplantae</taxon>
        <taxon>Streptophyta</taxon>
        <taxon>Embryophyta</taxon>
        <taxon>Tracheophyta</taxon>
        <taxon>Spermatophyta</taxon>
        <taxon>Magnoliopsida</taxon>
        <taxon>eudicotyledons</taxon>
        <taxon>Gunneridae</taxon>
        <taxon>Pentapetalae</taxon>
        <taxon>asterids</taxon>
        <taxon>campanulids</taxon>
        <taxon>Apiales</taxon>
        <taxon>Apiaceae</taxon>
        <taxon>Apioideae</taxon>
        <taxon>apioid superclade</taxon>
        <taxon>Tordylieae</taxon>
        <taxon>Tordyliinae</taxon>
        <taxon>Heracleum</taxon>
    </lineage>
</organism>
<dbReference type="Proteomes" id="UP001237642">
    <property type="component" value="Unassembled WGS sequence"/>
</dbReference>
<gene>
    <name evidence="9" type="ORF">POM88_033572</name>
</gene>
<keyword evidence="7" id="KW-0539">Nucleus</keyword>
<dbReference type="GO" id="GO:0005634">
    <property type="term" value="C:nucleus"/>
    <property type="evidence" value="ECO:0007669"/>
    <property type="project" value="UniProtKB-SubCell"/>
</dbReference>
<evidence type="ECO:0000313" key="10">
    <source>
        <dbReference type="Proteomes" id="UP001237642"/>
    </source>
</evidence>
<dbReference type="AlphaFoldDB" id="A0AAD8I1E2"/>
<evidence type="ECO:0000256" key="5">
    <source>
        <dbReference type="ARBA" id="ARBA00022723"/>
    </source>
</evidence>
<dbReference type="PANTHER" id="PTHR22930">
    <property type="match status" value="1"/>
</dbReference>
<sequence>MAEESKRIAYTGDAISVFVDCVGAIDGTHVQASVPIKIQGKFRGRKDDTTQNVLAAITFDLKFSYVLAGWEGSARDSRVLNDALSRRDGLKIAEGKYYLGDAGYGIQNGVISSYHSVRYHLKEYDDNPPTNAKELFNLRHSTLRTTIERGFGILKKRFRAIDAKPQWSYATQVDVVLASCILHNFIMGVAPRDFISDSVRIPSGPRAILSQREEREENREWSSKRDMIASYMWN</sequence>
<dbReference type="Pfam" id="PF13359">
    <property type="entry name" value="DDE_Tnp_4"/>
    <property type="match status" value="1"/>
</dbReference>
<comment type="cofactor">
    <cofactor evidence="1">
        <name>a divalent metal cation</name>
        <dbReference type="ChEBI" id="CHEBI:60240"/>
    </cofactor>
</comment>
<evidence type="ECO:0000256" key="7">
    <source>
        <dbReference type="ARBA" id="ARBA00023242"/>
    </source>
</evidence>
<comment type="caution">
    <text evidence="9">The sequence shown here is derived from an EMBL/GenBank/DDBJ whole genome shotgun (WGS) entry which is preliminary data.</text>
</comment>
<reference evidence="9" key="2">
    <citation type="submission" date="2023-05" db="EMBL/GenBank/DDBJ databases">
        <authorList>
            <person name="Schelkunov M.I."/>
        </authorList>
    </citation>
    <scope>NUCLEOTIDE SEQUENCE</scope>
    <source>
        <strain evidence="9">Hsosn_3</strain>
        <tissue evidence="9">Leaf</tissue>
    </source>
</reference>
<dbReference type="GO" id="GO:0046872">
    <property type="term" value="F:metal ion binding"/>
    <property type="evidence" value="ECO:0007669"/>
    <property type="project" value="UniProtKB-KW"/>
</dbReference>
<keyword evidence="10" id="KW-1185">Reference proteome</keyword>
<dbReference type="InterPro" id="IPR045249">
    <property type="entry name" value="HARBI1-like"/>
</dbReference>
<keyword evidence="6" id="KW-0378">Hydrolase</keyword>
<dbReference type="PANTHER" id="PTHR22930:SF228">
    <property type="entry name" value="PROTEIN ALP1-LIKE"/>
    <property type="match status" value="1"/>
</dbReference>
<name>A0AAD8I1E2_9APIA</name>
<comment type="subcellular location">
    <subcellularLocation>
        <location evidence="2">Nucleus</location>
    </subcellularLocation>
</comment>
<dbReference type="GO" id="GO:0004518">
    <property type="term" value="F:nuclease activity"/>
    <property type="evidence" value="ECO:0007669"/>
    <property type="project" value="UniProtKB-KW"/>
</dbReference>
<evidence type="ECO:0000313" key="9">
    <source>
        <dbReference type="EMBL" id="KAK1377379.1"/>
    </source>
</evidence>
<dbReference type="EMBL" id="JAUIZM010000007">
    <property type="protein sequence ID" value="KAK1377379.1"/>
    <property type="molecule type" value="Genomic_DNA"/>
</dbReference>
<proteinExistence type="inferred from homology"/>
<comment type="similarity">
    <text evidence="3">Belongs to the HARBI1 family.</text>
</comment>